<sequence>MSAILSVFSNRELAFLIWLVILLVYFLIKNRWRYYLKRIIISAFTLKLVVIYTTLVIYASIIVILLYLLNIWGIFLLKGTVVWLIFSALGTAFTLNRIKDFGYFTDLIKSNIAVTAIVQFMINLYSFSLIAELIALPVVAFITALSVYSEYYTENGKDYQKTHSCLNKLLIIIGLVYLGFALYKTIIEFNTTNWNDVSQQFLLPLILTILFIPYYWGLTLYMNYEIMFVTINVIFRDKDKYEKCKIKFYILYYGHLNLKRINRIKHKIAFLAYQDAPNYKDYFKKAAQAPLYMKSSITNKMKIKLFNNIGDCCKALSDLQLGEFSEWKKLDGLNEFYSITNYYLIKKDGLSNLVLSLQGEELYIHKLELSLSILSPEERNYAISKFQESVLNIVRILSLSLPDDIYNFAKKNDCNYSDDIFSLSIKTEILGNMESFTLAIKSK</sequence>
<reference evidence="2" key="1">
    <citation type="submission" date="2019-11" db="EMBL/GenBank/DDBJ databases">
        <authorList>
            <person name="Feng L."/>
        </authorList>
    </citation>
    <scope>NUCLEOTIDE SEQUENCE</scope>
    <source>
        <strain evidence="2">PclaraLFYP37</strain>
    </source>
</reference>
<evidence type="ECO:0000256" key="1">
    <source>
        <dbReference type="SAM" id="Phobius"/>
    </source>
</evidence>
<keyword evidence="1" id="KW-0472">Membrane</keyword>
<dbReference type="EMBL" id="CACRUT010000008">
    <property type="protein sequence ID" value="VYT97667.1"/>
    <property type="molecule type" value="Genomic_DNA"/>
</dbReference>
<feature type="transmembrane region" description="Helical" evidence="1">
    <location>
        <begin position="49"/>
        <end position="69"/>
    </location>
</feature>
<keyword evidence="1" id="KW-1133">Transmembrane helix</keyword>
<proteinExistence type="predicted"/>
<feature type="transmembrane region" description="Helical" evidence="1">
    <location>
        <begin position="165"/>
        <end position="183"/>
    </location>
</feature>
<evidence type="ECO:0000313" key="2">
    <source>
        <dbReference type="EMBL" id="VYT97667.1"/>
    </source>
</evidence>
<feature type="transmembrane region" description="Helical" evidence="1">
    <location>
        <begin position="12"/>
        <end position="28"/>
    </location>
</feature>
<accession>A0A6N3B4Y4</accession>
<feature type="transmembrane region" description="Helical" evidence="1">
    <location>
        <begin position="107"/>
        <end position="127"/>
    </location>
</feature>
<protein>
    <submittedName>
        <fullName evidence="2">Uncharacterized protein</fullName>
    </submittedName>
</protein>
<feature type="transmembrane region" description="Helical" evidence="1">
    <location>
        <begin position="203"/>
        <end position="222"/>
    </location>
</feature>
<dbReference type="RefSeq" id="WP_412990815.1">
    <property type="nucleotide sequence ID" value="NZ_CACRUT010000008.1"/>
</dbReference>
<gene>
    <name evidence="2" type="ORF">PCLFYP37_01617</name>
</gene>
<keyword evidence="1" id="KW-0812">Transmembrane</keyword>
<feature type="transmembrane region" description="Helical" evidence="1">
    <location>
        <begin position="133"/>
        <end position="153"/>
    </location>
</feature>
<dbReference type="AlphaFoldDB" id="A0A6N3B4Y4"/>
<feature type="transmembrane region" description="Helical" evidence="1">
    <location>
        <begin position="75"/>
        <end position="95"/>
    </location>
</feature>
<organism evidence="2">
    <name type="scientific">Paraprevotella clara</name>
    <dbReference type="NCBI Taxonomy" id="454154"/>
    <lineage>
        <taxon>Bacteria</taxon>
        <taxon>Pseudomonadati</taxon>
        <taxon>Bacteroidota</taxon>
        <taxon>Bacteroidia</taxon>
        <taxon>Bacteroidales</taxon>
        <taxon>Prevotellaceae</taxon>
        <taxon>Paraprevotella</taxon>
    </lineage>
</organism>
<name>A0A6N3B4Y4_9BACT</name>